<dbReference type="PANTHER" id="PTHR43217">
    <property type="entry name" value="SUCCINATE SEMIALDEHYDE DEHYDROGENASE [NAD(P)+] SAD"/>
    <property type="match status" value="1"/>
</dbReference>
<feature type="domain" description="Aldehyde dehydrogenase" evidence="2">
    <location>
        <begin position="3"/>
        <end position="116"/>
    </location>
</feature>
<comment type="caution">
    <text evidence="3">The sequence shown here is derived from an EMBL/GenBank/DDBJ whole genome shotgun (WGS) entry which is preliminary data.</text>
</comment>
<reference evidence="3" key="1">
    <citation type="journal article" date="2014" name="Int. J. Syst. Evol. Microbiol.">
        <title>Complete genome of a new Firmicutes species belonging to the dominant human colonic microbiota ('Ruminococcus bicirculans') reveals two chromosomes and a selective capacity to utilize plant glucans.</title>
        <authorList>
            <consortium name="NISC Comparative Sequencing Program"/>
            <person name="Wegmann U."/>
            <person name="Louis P."/>
            <person name="Goesmann A."/>
            <person name="Henrissat B."/>
            <person name="Duncan S.H."/>
            <person name="Flint H.J."/>
        </authorList>
    </citation>
    <scope>NUCLEOTIDE SEQUENCE</scope>
    <source>
        <strain evidence="3">VKM Ac-1246</strain>
    </source>
</reference>
<proteinExistence type="predicted"/>
<dbReference type="InterPro" id="IPR016161">
    <property type="entry name" value="Ald_DH/histidinol_DH"/>
</dbReference>
<organism evidence="3 4">
    <name type="scientific">Nocardioides luteus</name>
    <dbReference type="NCBI Taxonomy" id="1844"/>
    <lineage>
        <taxon>Bacteria</taxon>
        <taxon>Bacillati</taxon>
        <taxon>Actinomycetota</taxon>
        <taxon>Actinomycetes</taxon>
        <taxon>Propionibacteriales</taxon>
        <taxon>Nocardioidaceae</taxon>
        <taxon>Nocardioides</taxon>
    </lineage>
</organism>
<accession>A0ABQ5SZX2</accession>
<dbReference type="InterPro" id="IPR047110">
    <property type="entry name" value="GABD/Sad-like"/>
</dbReference>
<evidence type="ECO:0000259" key="2">
    <source>
        <dbReference type="Pfam" id="PF00171"/>
    </source>
</evidence>
<reference evidence="3" key="2">
    <citation type="submission" date="2023-01" db="EMBL/GenBank/DDBJ databases">
        <authorList>
            <person name="Sun Q."/>
            <person name="Evtushenko L."/>
        </authorList>
    </citation>
    <scope>NUCLEOTIDE SEQUENCE</scope>
    <source>
        <strain evidence="3">VKM Ac-1246</strain>
    </source>
</reference>
<protein>
    <recommendedName>
        <fullName evidence="2">Aldehyde dehydrogenase domain-containing protein</fullName>
    </recommendedName>
</protein>
<evidence type="ECO:0000313" key="3">
    <source>
        <dbReference type="EMBL" id="GLJ69733.1"/>
    </source>
</evidence>
<gene>
    <name evidence="3" type="ORF">GCM10017579_37690</name>
</gene>
<keyword evidence="4" id="KW-1185">Reference proteome</keyword>
<dbReference type="EMBL" id="BSEL01000007">
    <property type="protein sequence ID" value="GLJ69733.1"/>
    <property type="molecule type" value="Genomic_DNA"/>
</dbReference>
<dbReference type="InterPro" id="IPR015590">
    <property type="entry name" value="Aldehyde_DH_dom"/>
</dbReference>
<dbReference type="SUPFAM" id="SSF53720">
    <property type="entry name" value="ALDH-like"/>
    <property type="match status" value="1"/>
</dbReference>
<dbReference type="Proteomes" id="UP001142292">
    <property type="component" value="Unassembled WGS sequence"/>
</dbReference>
<dbReference type="Pfam" id="PF00171">
    <property type="entry name" value="Aldedh"/>
    <property type="match status" value="1"/>
</dbReference>
<sequence length="131" mass="14031">MQVTALMAIEMGKPVSQAKGEVALAAAIFEYYATTGPQFLEDEQLDIAGKGRAVVRTDPIGPLVGVMPWNFPHYQVARFVAPNLLLGNTILLKHASNCPQQALRIADVLEAAGAPSVSIRTCSRPTTRSRG</sequence>
<name>A0ABQ5SZX2_9ACTN</name>
<keyword evidence="1" id="KW-0560">Oxidoreductase</keyword>
<evidence type="ECO:0000256" key="1">
    <source>
        <dbReference type="ARBA" id="ARBA00023002"/>
    </source>
</evidence>
<dbReference type="InterPro" id="IPR016162">
    <property type="entry name" value="Ald_DH_N"/>
</dbReference>
<evidence type="ECO:0000313" key="4">
    <source>
        <dbReference type="Proteomes" id="UP001142292"/>
    </source>
</evidence>
<dbReference type="Gene3D" id="3.40.605.10">
    <property type="entry name" value="Aldehyde Dehydrogenase, Chain A, domain 1"/>
    <property type="match status" value="1"/>
</dbReference>
<dbReference type="PANTHER" id="PTHR43217:SF2">
    <property type="entry name" value="SUCCINATE-SEMIALDEHYDE DEHYDROGENASE [NADP(+)]"/>
    <property type="match status" value="1"/>
</dbReference>